<keyword evidence="2" id="KW-1185">Reference proteome</keyword>
<dbReference type="EnsemblMetazoa" id="AAEL020699-RA">
    <property type="protein sequence ID" value="AAEL020699-PA"/>
    <property type="gene ID" value="AAEL020699"/>
</dbReference>
<reference evidence="1 2" key="1">
    <citation type="submission" date="2017-06" db="EMBL/GenBank/DDBJ databases">
        <title>Aedes aegypti genome working group (AGWG) sequencing and assembly.</title>
        <authorList>
            <consortium name="Aedes aegypti Genome Working Group (AGWG)"/>
            <person name="Matthews B.J."/>
        </authorList>
    </citation>
    <scope>NUCLEOTIDE SEQUENCE [LARGE SCALE GENOMIC DNA]</scope>
    <source>
        <strain evidence="1 2">LVP_AGWG</strain>
    </source>
</reference>
<dbReference type="InParanoid" id="A0A6I8U1I8"/>
<sequence length="111" mass="12401">MALIEKVYSLELQAQVNYSGAGGKYALKILCSTQVLIKALVDHSLFDNTEDPGTQACAEFRYQMQHACDRIKSSERKRSGAGNRKQSSSRKVRSTLKMESFHSLAVDEDVE</sequence>
<accession>A0A6I8U1I8</accession>
<dbReference type="AlphaFoldDB" id="A0A6I8U1I8"/>
<proteinExistence type="predicted"/>
<gene>
    <name evidence="1" type="primary">110675973</name>
</gene>
<organism evidence="1 2">
    <name type="scientific">Aedes aegypti</name>
    <name type="common">Yellowfever mosquito</name>
    <name type="synonym">Culex aegypti</name>
    <dbReference type="NCBI Taxonomy" id="7159"/>
    <lineage>
        <taxon>Eukaryota</taxon>
        <taxon>Metazoa</taxon>
        <taxon>Ecdysozoa</taxon>
        <taxon>Arthropoda</taxon>
        <taxon>Hexapoda</taxon>
        <taxon>Insecta</taxon>
        <taxon>Pterygota</taxon>
        <taxon>Neoptera</taxon>
        <taxon>Endopterygota</taxon>
        <taxon>Diptera</taxon>
        <taxon>Nematocera</taxon>
        <taxon>Culicoidea</taxon>
        <taxon>Culicidae</taxon>
        <taxon>Culicinae</taxon>
        <taxon>Aedini</taxon>
        <taxon>Aedes</taxon>
        <taxon>Stegomyia</taxon>
    </lineage>
</organism>
<dbReference type="OrthoDB" id="7767301at2759"/>
<evidence type="ECO:0000313" key="1">
    <source>
        <dbReference type="EnsemblMetazoa" id="AAEL020699-PA"/>
    </source>
</evidence>
<protein>
    <submittedName>
        <fullName evidence="1">Uncharacterized protein</fullName>
    </submittedName>
</protein>
<reference evidence="1" key="2">
    <citation type="submission" date="2020-05" db="UniProtKB">
        <authorList>
            <consortium name="EnsemblMetazoa"/>
        </authorList>
    </citation>
    <scope>IDENTIFICATION</scope>
    <source>
        <strain evidence="1">LVP_AGWG</strain>
    </source>
</reference>
<dbReference type="Proteomes" id="UP000008820">
    <property type="component" value="Chromosome 2"/>
</dbReference>
<evidence type="ECO:0000313" key="2">
    <source>
        <dbReference type="Proteomes" id="UP000008820"/>
    </source>
</evidence>
<name>A0A6I8U1I8_AEDAE</name>